<dbReference type="Proteomes" id="UP001346149">
    <property type="component" value="Unassembled WGS sequence"/>
</dbReference>
<organism evidence="1 2">
    <name type="scientific">Trapa natans</name>
    <name type="common">Water chestnut</name>
    <dbReference type="NCBI Taxonomy" id="22666"/>
    <lineage>
        <taxon>Eukaryota</taxon>
        <taxon>Viridiplantae</taxon>
        <taxon>Streptophyta</taxon>
        <taxon>Embryophyta</taxon>
        <taxon>Tracheophyta</taxon>
        <taxon>Spermatophyta</taxon>
        <taxon>Magnoliopsida</taxon>
        <taxon>eudicotyledons</taxon>
        <taxon>Gunneridae</taxon>
        <taxon>Pentapetalae</taxon>
        <taxon>rosids</taxon>
        <taxon>malvids</taxon>
        <taxon>Myrtales</taxon>
        <taxon>Lythraceae</taxon>
        <taxon>Trapa</taxon>
    </lineage>
</organism>
<accession>A0AAN7KZR4</accession>
<dbReference type="SUPFAM" id="SSF57938">
    <property type="entry name" value="DnaJ/Hsp40 cysteine-rich domain"/>
    <property type="match status" value="1"/>
</dbReference>
<protein>
    <submittedName>
        <fullName evidence="1">Uncharacterized protein</fullName>
    </submittedName>
</protein>
<evidence type="ECO:0000313" key="2">
    <source>
        <dbReference type="Proteomes" id="UP001346149"/>
    </source>
</evidence>
<proteinExistence type="predicted"/>
<dbReference type="EMBL" id="JAXQNO010000019">
    <property type="protein sequence ID" value="KAK4775179.1"/>
    <property type="molecule type" value="Genomic_DNA"/>
</dbReference>
<comment type="caution">
    <text evidence="1">The sequence shown here is derived from an EMBL/GenBank/DDBJ whole genome shotgun (WGS) entry which is preliminary data.</text>
</comment>
<evidence type="ECO:0000313" key="1">
    <source>
        <dbReference type="EMBL" id="KAK4775179.1"/>
    </source>
</evidence>
<dbReference type="AlphaFoldDB" id="A0AAN7KZR4"/>
<name>A0AAN7KZR4_TRANT</name>
<reference evidence="1 2" key="1">
    <citation type="journal article" date="2023" name="Hortic Res">
        <title>Pangenome of water caltrop reveals structural variations and asymmetric subgenome divergence after allopolyploidization.</title>
        <authorList>
            <person name="Zhang X."/>
            <person name="Chen Y."/>
            <person name="Wang L."/>
            <person name="Yuan Y."/>
            <person name="Fang M."/>
            <person name="Shi L."/>
            <person name="Lu R."/>
            <person name="Comes H.P."/>
            <person name="Ma Y."/>
            <person name="Chen Y."/>
            <person name="Huang G."/>
            <person name="Zhou Y."/>
            <person name="Zheng Z."/>
            <person name="Qiu Y."/>
        </authorList>
    </citation>
    <scope>NUCLEOTIDE SEQUENCE [LARGE SCALE GENOMIC DNA]</scope>
    <source>
        <strain evidence="1">F231</strain>
    </source>
</reference>
<keyword evidence="2" id="KW-1185">Reference proteome</keyword>
<dbReference type="InterPro" id="IPR036410">
    <property type="entry name" value="HSP_DnaJ_Cys-rich_dom_sf"/>
</dbReference>
<gene>
    <name evidence="1" type="ORF">SAY86_010114</name>
</gene>
<sequence length="189" mass="21146">MSSRIYCFRPSVVPKSTINCSRLQRGGGGFSAVAPWGREMGYRWSKSRGIRASMVDSYESSSHFVKRMEQAWLISQQPKPISCNSCDSRGHVDCKWCGGTGFFILGDNMLCQVPSRNTSCVICTGKVSNISRLNYEVRVCKTHSDYHYLSSERPSEIFMNQTLPCLTLIVTLDLYSGTFLGSTQITIPL</sequence>